<dbReference type="Pfam" id="PF00005">
    <property type="entry name" value="ABC_tran"/>
    <property type="match status" value="1"/>
</dbReference>
<dbReference type="AlphaFoldDB" id="A0A1A9BDX2"/>
<dbReference type="GO" id="GO:0015807">
    <property type="term" value="P:L-amino acid transport"/>
    <property type="evidence" value="ECO:0007669"/>
    <property type="project" value="TreeGrafter"/>
</dbReference>
<evidence type="ECO:0000313" key="9">
    <source>
        <dbReference type="Proteomes" id="UP000199558"/>
    </source>
</evidence>
<dbReference type="InterPro" id="IPR017871">
    <property type="entry name" value="ABC_transporter-like_CS"/>
</dbReference>
<dbReference type="PANTHER" id="PTHR43820:SF2">
    <property type="entry name" value="ABC TRANSPORTER ATP-BINDING PROTEIN"/>
    <property type="match status" value="1"/>
</dbReference>
<evidence type="ECO:0000256" key="6">
    <source>
        <dbReference type="SAM" id="MobiDB-lite"/>
    </source>
</evidence>
<dbReference type="Proteomes" id="UP000199558">
    <property type="component" value="Unassembled WGS sequence"/>
</dbReference>
<dbReference type="InterPro" id="IPR003439">
    <property type="entry name" value="ABC_transporter-like_ATP-bd"/>
</dbReference>
<sequence>MLRIDRLCAGYAGGTVLHEVSLDVRPGAVQAVVGRNGAGKSTLVHCVAGLVRPQAGRIEIGGVPVAGRQPHRIARAGVGLVPQGRRVFSRLTVAEHLVLAAAPWRAATPGGEGWTVARVLDLLPRLGARLRHRGDQLSGGEQQMLAIARALLGQPRVLLLDEPCEGLAPDLAARVRELVGSLARSGLTVLLVEQQVRHAVAVADRIAVLEYGRVVYDRPADEARADPGAVAALLSVATVAEPPAPRPRSGSLAAPGPRTDNPGQE</sequence>
<gene>
    <name evidence="8" type="ORF">GA0070622_4773</name>
</gene>
<dbReference type="InterPro" id="IPR027417">
    <property type="entry name" value="P-loop_NTPase"/>
</dbReference>
<dbReference type="PANTHER" id="PTHR43820">
    <property type="entry name" value="HIGH-AFFINITY BRANCHED-CHAIN AMINO ACID TRANSPORT ATP-BINDING PROTEIN LIVF"/>
    <property type="match status" value="1"/>
</dbReference>
<feature type="region of interest" description="Disordered" evidence="6">
    <location>
        <begin position="241"/>
        <end position="265"/>
    </location>
</feature>
<accession>A0A1A9BDX2</accession>
<evidence type="ECO:0000256" key="5">
    <source>
        <dbReference type="ARBA" id="ARBA00022970"/>
    </source>
</evidence>
<dbReference type="STRING" id="946078.GA0070622_4773"/>
<dbReference type="GO" id="GO:0015658">
    <property type="term" value="F:branched-chain amino acid transmembrane transporter activity"/>
    <property type="evidence" value="ECO:0007669"/>
    <property type="project" value="TreeGrafter"/>
</dbReference>
<keyword evidence="2" id="KW-0813">Transport</keyword>
<dbReference type="SUPFAM" id="SSF52540">
    <property type="entry name" value="P-loop containing nucleoside triphosphate hydrolases"/>
    <property type="match status" value="1"/>
</dbReference>
<reference evidence="9" key="1">
    <citation type="submission" date="2016-06" db="EMBL/GenBank/DDBJ databases">
        <authorList>
            <person name="Varghese N."/>
            <person name="Submissions Spin"/>
        </authorList>
    </citation>
    <scope>NUCLEOTIDE SEQUENCE [LARGE SCALE GENOMIC DNA]</scope>
    <source>
        <strain evidence="9">DSM 45794</strain>
    </source>
</reference>
<evidence type="ECO:0000256" key="3">
    <source>
        <dbReference type="ARBA" id="ARBA00022741"/>
    </source>
</evidence>
<evidence type="ECO:0000313" key="8">
    <source>
        <dbReference type="EMBL" id="SBT67710.1"/>
    </source>
</evidence>
<dbReference type="InterPro" id="IPR052156">
    <property type="entry name" value="BCAA_Transport_ATP-bd_LivF"/>
</dbReference>
<evidence type="ECO:0000256" key="4">
    <source>
        <dbReference type="ARBA" id="ARBA00022840"/>
    </source>
</evidence>
<proteinExistence type="inferred from homology"/>
<protein>
    <submittedName>
        <fullName evidence="8">Amino acid/amide ABC transporter ATP-binding protein 2, HAAT family</fullName>
    </submittedName>
</protein>
<dbReference type="EMBL" id="FLRH01000004">
    <property type="protein sequence ID" value="SBT67710.1"/>
    <property type="molecule type" value="Genomic_DNA"/>
</dbReference>
<keyword evidence="4 8" id="KW-0067">ATP-binding</keyword>
<dbReference type="CDD" id="cd03224">
    <property type="entry name" value="ABC_TM1139_LivF_branched"/>
    <property type="match status" value="1"/>
</dbReference>
<dbReference type="OrthoDB" id="3463137at2"/>
<evidence type="ECO:0000259" key="7">
    <source>
        <dbReference type="PROSITE" id="PS50893"/>
    </source>
</evidence>
<dbReference type="InterPro" id="IPR003593">
    <property type="entry name" value="AAA+_ATPase"/>
</dbReference>
<dbReference type="RefSeq" id="WP_091583828.1">
    <property type="nucleotide sequence ID" value="NZ_FLRH01000004.1"/>
</dbReference>
<evidence type="ECO:0000256" key="1">
    <source>
        <dbReference type="ARBA" id="ARBA00005417"/>
    </source>
</evidence>
<evidence type="ECO:0000256" key="2">
    <source>
        <dbReference type="ARBA" id="ARBA00022448"/>
    </source>
</evidence>
<keyword evidence="3" id="KW-0547">Nucleotide-binding</keyword>
<dbReference type="SMART" id="SM00382">
    <property type="entry name" value="AAA"/>
    <property type="match status" value="1"/>
</dbReference>
<dbReference type="GO" id="GO:0016887">
    <property type="term" value="F:ATP hydrolysis activity"/>
    <property type="evidence" value="ECO:0007669"/>
    <property type="project" value="InterPro"/>
</dbReference>
<name>A0A1A9BDX2_9ACTN</name>
<dbReference type="Gene3D" id="3.40.50.300">
    <property type="entry name" value="P-loop containing nucleotide triphosphate hydrolases"/>
    <property type="match status" value="1"/>
</dbReference>
<dbReference type="PROSITE" id="PS00211">
    <property type="entry name" value="ABC_TRANSPORTER_1"/>
    <property type="match status" value="1"/>
</dbReference>
<organism evidence="8 9">
    <name type="scientific">Micromonospora sediminicola</name>
    <dbReference type="NCBI Taxonomy" id="946078"/>
    <lineage>
        <taxon>Bacteria</taxon>
        <taxon>Bacillati</taxon>
        <taxon>Actinomycetota</taxon>
        <taxon>Actinomycetes</taxon>
        <taxon>Micromonosporales</taxon>
        <taxon>Micromonosporaceae</taxon>
        <taxon>Micromonospora</taxon>
    </lineage>
</organism>
<dbReference type="PROSITE" id="PS50893">
    <property type="entry name" value="ABC_TRANSPORTER_2"/>
    <property type="match status" value="1"/>
</dbReference>
<feature type="domain" description="ABC transporter" evidence="7">
    <location>
        <begin position="2"/>
        <end position="236"/>
    </location>
</feature>
<comment type="similarity">
    <text evidence="1">Belongs to the ABC transporter superfamily.</text>
</comment>
<dbReference type="GO" id="GO:0005524">
    <property type="term" value="F:ATP binding"/>
    <property type="evidence" value="ECO:0007669"/>
    <property type="project" value="UniProtKB-KW"/>
</dbReference>
<keyword evidence="9" id="KW-1185">Reference proteome</keyword>
<keyword evidence="5" id="KW-0029">Amino-acid transport</keyword>